<keyword evidence="2" id="KW-1185">Reference proteome</keyword>
<evidence type="ECO:0000313" key="1">
    <source>
        <dbReference type="EMBL" id="QIG72733.1"/>
    </source>
</evidence>
<organism evidence="1 2">
    <name type="scientific">Rhizobium phage RHph_Y65</name>
    <dbReference type="NCBI Taxonomy" id="2509785"/>
    <lineage>
        <taxon>Viruses</taxon>
        <taxon>Duplodnaviria</taxon>
        <taxon>Heunggongvirae</taxon>
        <taxon>Uroviricota</taxon>
        <taxon>Caudoviricetes</taxon>
        <taxon>Kleczkowskaviridae</taxon>
        <taxon>Cuauhnahuacvirus</taxon>
        <taxon>Cuauhnahuacvirus Y65</taxon>
    </lineage>
</organism>
<dbReference type="Proteomes" id="UP000655883">
    <property type="component" value="Segment"/>
</dbReference>
<dbReference type="EMBL" id="MN988525">
    <property type="protein sequence ID" value="QIG72733.1"/>
    <property type="molecule type" value="Genomic_DNA"/>
</dbReference>
<accession>A0A7S5R827</accession>
<proteinExistence type="predicted"/>
<reference evidence="1 2" key="1">
    <citation type="submission" date="2020-01" db="EMBL/GenBank/DDBJ databases">
        <title>Patterns of diversity and host range of bacteriophage communities associated with bean-nodulatin bacteria.</title>
        <authorList>
            <person name="Vann Cauwenberghe J."/>
            <person name="Santamaria R.I."/>
            <person name="Bustos P."/>
            <person name="Juarez S."/>
            <person name="Gonzalez V."/>
        </authorList>
    </citation>
    <scope>NUCLEOTIDE SEQUENCE [LARGE SCALE GENOMIC DNA]</scope>
    <source>
        <strain evidence="2">RHph</strain>
    </source>
</reference>
<evidence type="ECO:0000313" key="2">
    <source>
        <dbReference type="Proteomes" id="UP000655883"/>
    </source>
</evidence>
<protein>
    <submittedName>
        <fullName evidence="1">Uncharacterized protein</fullName>
    </submittedName>
</protein>
<gene>
    <name evidence="1" type="ORF">EVB97_175</name>
</gene>
<sequence length="145" mass="16889">MNWSDLTIAFQYIVSNVPEPMGKSSDGILKVEFGNESLWDKEFHIKPLVSVELGGYQIGTWNRHTVIGPFDTEEDAMEGTRKKILEAFDIVNQEIFEHLRPEYYHLEDDQIPRWNNEVSRFSDSEKSKMMSLENEFLSVLSDRKA</sequence>
<name>A0A7S5R827_9CAUD</name>